<feature type="signal peptide" evidence="3">
    <location>
        <begin position="1"/>
        <end position="20"/>
    </location>
</feature>
<feature type="chain" id="PRO_5012390085" evidence="3">
    <location>
        <begin position="21"/>
        <end position="854"/>
    </location>
</feature>
<keyword evidence="3" id="KW-0732">Signal</keyword>
<dbReference type="Pfam" id="PF03571">
    <property type="entry name" value="Peptidase_M49"/>
    <property type="match status" value="1"/>
</dbReference>
<dbReference type="GO" id="GO:0008239">
    <property type="term" value="F:dipeptidyl-peptidase activity"/>
    <property type="evidence" value="ECO:0007669"/>
    <property type="project" value="TreeGrafter"/>
</dbReference>
<dbReference type="GO" id="GO:0005737">
    <property type="term" value="C:cytoplasm"/>
    <property type="evidence" value="ECO:0007669"/>
    <property type="project" value="TreeGrafter"/>
</dbReference>
<dbReference type="EMBL" id="LSSL01000984">
    <property type="protein sequence ID" value="OLY83269.1"/>
    <property type="molecule type" value="Genomic_DNA"/>
</dbReference>
<dbReference type="PANTHER" id="PTHR23422">
    <property type="entry name" value="DIPEPTIDYL PEPTIDASE III-RELATED"/>
    <property type="match status" value="1"/>
</dbReference>
<dbReference type="GO" id="GO:0006629">
    <property type="term" value="P:lipid metabolic process"/>
    <property type="evidence" value="ECO:0007669"/>
    <property type="project" value="InterPro"/>
</dbReference>
<proteinExistence type="predicted"/>
<dbReference type="GO" id="GO:0008081">
    <property type="term" value="F:phosphoric diester hydrolase activity"/>
    <property type="evidence" value="ECO:0007669"/>
    <property type="project" value="InterPro"/>
</dbReference>
<dbReference type="Pfam" id="PF26146">
    <property type="entry name" value="PI-PLC_X"/>
    <property type="match status" value="1"/>
</dbReference>
<keyword evidence="1" id="KW-0479">Metal-binding</keyword>
<evidence type="ECO:0000256" key="2">
    <source>
        <dbReference type="ARBA" id="ARBA00022801"/>
    </source>
</evidence>
<name>A0A1R0H2A2_9FUNG</name>
<dbReference type="InterPro" id="IPR039461">
    <property type="entry name" value="Peptidase_M49"/>
</dbReference>
<dbReference type="STRING" id="133383.A0A1R0H2A2"/>
<dbReference type="InterPro" id="IPR017946">
    <property type="entry name" value="PLC-like_Pdiesterase_TIM-brl"/>
</dbReference>
<dbReference type="AlphaFoldDB" id="A0A1R0H2A2"/>
<reference evidence="4 5" key="1">
    <citation type="journal article" date="2016" name="Mol. Biol. Evol.">
        <title>Genome-Wide Survey of Gut Fungi (Harpellales) Reveals the First Horizontally Transferred Ubiquitin Gene from a Mosquito Host.</title>
        <authorList>
            <person name="Wang Y."/>
            <person name="White M.M."/>
            <person name="Kvist S."/>
            <person name="Moncalvo J.M."/>
        </authorList>
    </citation>
    <scope>NUCLEOTIDE SEQUENCE [LARGE SCALE GENOMIC DNA]</scope>
    <source>
        <strain evidence="4 5">ALG-7-W6</strain>
    </source>
</reference>
<keyword evidence="2 4" id="KW-0378">Hydrolase</keyword>
<evidence type="ECO:0000313" key="4">
    <source>
        <dbReference type="EMBL" id="OLY83269.1"/>
    </source>
</evidence>
<keyword evidence="5" id="KW-1185">Reference proteome</keyword>
<dbReference type="GO" id="GO:0046872">
    <property type="term" value="F:metal ion binding"/>
    <property type="evidence" value="ECO:0007669"/>
    <property type="project" value="UniProtKB-KW"/>
</dbReference>
<evidence type="ECO:0000313" key="5">
    <source>
        <dbReference type="Proteomes" id="UP000187455"/>
    </source>
</evidence>
<dbReference type="OrthoDB" id="510307at2759"/>
<dbReference type="Gene3D" id="3.30.540.30">
    <property type="match status" value="1"/>
</dbReference>
<protein>
    <submittedName>
        <fullName evidence="4">Nudix hydrolase 3</fullName>
    </submittedName>
</protein>
<sequence>MYSLTKGAFLFAALASLATPQSYDTMDVKCNGYTEYCSLNYNRVCFPATHNSFANIANDISSNQEKTISQQLDDGVRTFLLDLHKPLGSNSLSQALSSNSKRQNSVSTPIELCHTSCLLLDAGDFTLELANFKTYLDANKDEVVTLILENYDSFSSSQIYSNFQNVSLTDYLFNPNDHSSIASSNTWPTVGQIITSGKRLVVFSSVTTDIVNYPQIMNQNTFISQTSFEVPYIAGSSAPFTCSVSPSPAKPLIIMNHFVYVNQTILNTVYEVPNANASDMVNSQGSILTQYYKCQTANIFPNFLALDFYDIGELFQAVAAINNVTYISTATNRISQYKPTELTADLSHLTDGDKQALRKLIDVCHLLDTVYYNQLWSGAIPLLEKLDREQDLSELHKLQYLYFRLVKGPWDGSDDDKPFLPHIPSKPPGANLYPEDMSKDEFNDWCSSLPPSELKKARGFYTKITRDSADGGKLKYMPYSEAYSHLLQQAASLLSQASALVSNQSLATFLAARSKSFLDNDYVTSEISWLKIDTDSPIDVAIGPYEVYKDTLFSAKSFFEAFVHVCDFDTTGQLSKFTSSLKNVESQLPIPEEYKNKHLVPPKIVVVNQIYSGGDTSVPMTAAYNLPNDEDAISIGGSKLVLIKNVQHGKFDSVLTPISQVVISEQDLKFIDFEAFFTHVLLHEVAHSNGPHYIVGTDGETVRSRMEEYHSMLEEAKADITGLFAARFLVENGTIGNITMAQFYITYLASAFRSIRFGLNEAHGRGQAIQLNFLLDSGGFEYNSATEKYSVNIQAIDSAVSKLVAEIMLIQGNGDKKVAQSFVEKYGIIRDHTAKALSKLSSIPIDIQPIWPRI</sequence>
<comment type="caution">
    <text evidence="4">The sequence shown here is derived from an EMBL/GenBank/DDBJ whole genome shotgun (WGS) entry which is preliminary data.</text>
</comment>
<dbReference type="Gene3D" id="3.20.20.190">
    <property type="entry name" value="Phosphatidylinositol (PI) phosphodiesterase"/>
    <property type="match status" value="1"/>
</dbReference>
<evidence type="ECO:0000256" key="3">
    <source>
        <dbReference type="SAM" id="SignalP"/>
    </source>
</evidence>
<dbReference type="SUPFAM" id="SSF51695">
    <property type="entry name" value="PLC-like phosphodiesterases"/>
    <property type="match status" value="1"/>
</dbReference>
<organism evidence="4 5">
    <name type="scientific">Smittium mucronatum</name>
    <dbReference type="NCBI Taxonomy" id="133383"/>
    <lineage>
        <taxon>Eukaryota</taxon>
        <taxon>Fungi</taxon>
        <taxon>Fungi incertae sedis</taxon>
        <taxon>Zoopagomycota</taxon>
        <taxon>Kickxellomycotina</taxon>
        <taxon>Harpellomycetes</taxon>
        <taxon>Harpellales</taxon>
        <taxon>Legeriomycetaceae</taxon>
        <taxon>Smittium</taxon>
    </lineage>
</organism>
<dbReference type="PANTHER" id="PTHR23422:SF9">
    <property type="entry name" value="ZN-DEPENDENT HYDROLASE"/>
    <property type="match status" value="1"/>
</dbReference>
<evidence type="ECO:0000256" key="1">
    <source>
        <dbReference type="ARBA" id="ARBA00022723"/>
    </source>
</evidence>
<gene>
    <name evidence="4" type="ORF">AYI68_g2595</name>
</gene>
<dbReference type="Proteomes" id="UP000187455">
    <property type="component" value="Unassembled WGS sequence"/>
</dbReference>
<accession>A0A1R0H2A2</accession>